<dbReference type="Pfam" id="PF13462">
    <property type="entry name" value="Thioredoxin_4"/>
    <property type="match status" value="1"/>
</dbReference>
<dbReference type="PANTHER" id="PTHR13887">
    <property type="entry name" value="GLUTATHIONE S-TRANSFERASE KAPPA"/>
    <property type="match status" value="1"/>
</dbReference>
<keyword evidence="6" id="KW-0812">Transmembrane</keyword>
<evidence type="ECO:0000256" key="5">
    <source>
        <dbReference type="ARBA" id="ARBA00023284"/>
    </source>
</evidence>
<keyword evidence="5" id="KW-0676">Redox-active center</keyword>
<dbReference type="STRING" id="1802315.A3F51_00880"/>
<dbReference type="InterPro" id="IPR012336">
    <property type="entry name" value="Thioredoxin-like_fold"/>
</dbReference>
<comment type="caution">
    <text evidence="8">The sequence shown here is derived from an EMBL/GenBank/DDBJ whole genome shotgun (WGS) entry which is preliminary data.</text>
</comment>
<dbReference type="InterPro" id="IPR013766">
    <property type="entry name" value="Thioredoxin_domain"/>
</dbReference>
<name>A0A1G2N1F2_9BACT</name>
<evidence type="ECO:0000259" key="7">
    <source>
        <dbReference type="PROSITE" id="PS51352"/>
    </source>
</evidence>
<evidence type="ECO:0000313" key="8">
    <source>
        <dbReference type="EMBL" id="OHA29152.1"/>
    </source>
</evidence>
<evidence type="ECO:0000256" key="1">
    <source>
        <dbReference type="ARBA" id="ARBA00005791"/>
    </source>
</evidence>
<dbReference type="EMBL" id="MHRT01000005">
    <property type="protein sequence ID" value="OHA29152.1"/>
    <property type="molecule type" value="Genomic_DNA"/>
</dbReference>
<dbReference type="SUPFAM" id="SSF52833">
    <property type="entry name" value="Thioredoxin-like"/>
    <property type="match status" value="1"/>
</dbReference>
<gene>
    <name evidence="8" type="ORF">A3F51_00880</name>
</gene>
<dbReference type="InterPro" id="IPR036249">
    <property type="entry name" value="Thioredoxin-like_sf"/>
</dbReference>
<evidence type="ECO:0000256" key="4">
    <source>
        <dbReference type="ARBA" id="ARBA00023157"/>
    </source>
</evidence>
<dbReference type="Gene3D" id="3.40.30.10">
    <property type="entry name" value="Glutaredoxin"/>
    <property type="match status" value="1"/>
</dbReference>
<proteinExistence type="inferred from homology"/>
<feature type="domain" description="Thioredoxin" evidence="7">
    <location>
        <begin position="28"/>
        <end position="234"/>
    </location>
</feature>
<dbReference type="PANTHER" id="PTHR13887:SF14">
    <property type="entry name" value="DISULFIDE BOND FORMATION PROTEIN D"/>
    <property type="match status" value="1"/>
</dbReference>
<feature type="transmembrane region" description="Helical" evidence="6">
    <location>
        <begin position="6"/>
        <end position="28"/>
    </location>
</feature>
<evidence type="ECO:0000256" key="3">
    <source>
        <dbReference type="ARBA" id="ARBA00023002"/>
    </source>
</evidence>
<dbReference type="GO" id="GO:0016491">
    <property type="term" value="F:oxidoreductase activity"/>
    <property type="evidence" value="ECO:0007669"/>
    <property type="project" value="UniProtKB-KW"/>
</dbReference>
<keyword evidence="2" id="KW-0732">Signal</keyword>
<organism evidence="8 9">
    <name type="scientific">Candidatus Taylorbacteria bacterium RIFCSPHIGHO2_12_FULL_45_16</name>
    <dbReference type="NCBI Taxonomy" id="1802315"/>
    <lineage>
        <taxon>Bacteria</taxon>
        <taxon>Candidatus Tayloriibacteriota</taxon>
    </lineage>
</organism>
<sequence length="269" mass="29316">MENKPHYLTIPGAIIIAAAIIAIAIIYVKKPAEAPTQSVEQKPETEISLSPITNIDHILGNPNAPIKIVEFSDPSCPFCKTFHPTMKKIIEEYGPSGKVAWVYRAFPLDEPDSQGRILHPNADRESQAFECAASLGGNEAFWKYVDKLYEITPSDQGQSLDQKELPNIAKFAGLEAVAFNECLSSGQFKEKVDKQYLSGVNAGISGTPTSIFVLSKPAPKSLDVIIADLALQLRVPIIMSTDRMRILMSGAVPDTAIKAIVEPVLVEIK</sequence>
<evidence type="ECO:0000313" key="9">
    <source>
        <dbReference type="Proteomes" id="UP000178089"/>
    </source>
</evidence>
<dbReference type="Proteomes" id="UP000178089">
    <property type="component" value="Unassembled WGS sequence"/>
</dbReference>
<comment type="similarity">
    <text evidence="1">Belongs to the thioredoxin family. DsbA subfamily.</text>
</comment>
<evidence type="ECO:0000256" key="2">
    <source>
        <dbReference type="ARBA" id="ARBA00022729"/>
    </source>
</evidence>
<keyword evidence="6" id="KW-1133">Transmembrane helix</keyword>
<evidence type="ECO:0000256" key="6">
    <source>
        <dbReference type="SAM" id="Phobius"/>
    </source>
</evidence>
<accession>A0A1G2N1F2</accession>
<keyword evidence="6" id="KW-0472">Membrane</keyword>
<dbReference type="PROSITE" id="PS51352">
    <property type="entry name" value="THIOREDOXIN_2"/>
    <property type="match status" value="1"/>
</dbReference>
<keyword evidence="3" id="KW-0560">Oxidoreductase</keyword>
<protein>
    <recommendedName>
        <fullName evidence="7">Thioredoxin domain-containing protein</fullName>
    </recommendedName>
</protein>
<dbReference type="AlphaFoldDB" id="A0A1G2N1F2"/>
<keyword evidence="4" id="KW-1015">Disulfide bond</keyword>
<reference evidence="8 9" key="1">
    <citation type="journal article" date="2016" name="Nat. Commun.">
        <title>Thousands of microbial genomes shed light on interconnected biogeochemical processes in an aquifer system.</title>
        <authorList>
            <person name="Anantharaman K."/>
            <person name="Brown C.T."/>
            <person name="Hug L.A."/>
            <person name="Sharon I."/>
            <person name="Castelle C.J."/>
            <person name="Probst A.J."/>
            <person name="Thomas B.C."/>
            <person name="Singh A."/>
            <person name="Wilkins M.J."/>
            <person name="Karaoz U."/>
            <person name="Brodie E.L."/>
            <person name="Williams K.H."/>
            <person name="Hubbard S.S."/>
            <person name="Banfield J.F."/>
        </authorList>
    </citation>
    <scope>NUCLEOTIDE SEQUENCE [LARGE SCALE GENOMIC DNA]</scope>
</reference>